<evidence type="ECO:0000256" key="1">
    <source>
        <dbReference type="ARBA" id="ARBA00022670"/>
    </source>
</evidence>
<accession>A0A9W9I7V8</accession>
<dbReference type="PANTHER" id="PTHR14218">
    <property type="entry name" value="PROTEASE S8 TRIPEPTIDYL PEPTIDASE I CLN2"/>
    <property type="match status" value="1"/>
</dbReference>
<dbReference type="PANTHER" id="PTHR14218:SF34">
    <property type="entry name" value="TRIPEPTIDYL-PEPTIDASE SED4"/>
    <property type="match status" value="1"/>
</dbReference>
<keyword evidence="1 6" id="KW-0645">Protease</keyword>
<name>A0A9W9I7V8_9EURO</name>
<keyword evidence="9" id="KW-1185">Reference proteome</keyword>
<evidence type="ECO:0000256" key="3">
    <source>
        <dbReference type="ARBA" id="ARBA00022801"/>
    </source>
</evidence>
<dbReference type="InterPro" id="IPR014710">
    <property type="entry name" value="RmlC-like_jellyroll"/>
</dbReference>
<gene>
    <name evidence="8" type="ORF">N7482_005388</name>
</gene>
<dbReference type="PROSITE" id="PS51695">
    <property type="entry name" value="SEDOLISIN"/>
    <property type="match status" value="1"/>
</dbReference>
<dbReference type="GO" id="GO:0004252">
    <property type="term" value="F:serine-type endopeptidase activity"/>
    <property type="evidence" value="ECO:0007669"/>
    <property type="project" value="UniProtKB-UniRule"/>
</dbReference>
<dbReference type="InterPro" id="IPR023828">
    <property type="entry name" value="Peptidase_S8_Ser-AS"/>
</dbReference>
<dbReference type="GO" id="GO:0006508">
    <property type="term" value="P:proteolysis"/>
    <property type="evidence" value="ECO:0007669"/>
    <property type="project" value="UniProtKB-KW"/>
</dbReference>
<keyword evidence="2" id="KW-0732">Signal</keyword>
<evidence type="ECO:0000256" key="4">
    <source>
        <dbReference type="ARBA" id="ARBA00022825"/>
    </source>
</evidence>
<comment type="caution">
    <text evidence="6">Lacks conserved residue(s) required for the propagation of feature annotation.</text>
</comment>
<keyword evidence="5" id="KW-0865">Zymogen</keyword>
<dbReference type="InterPro" id="IPR036852">
    <property type="entry name" value="Peptidase_S8/S53_dom_sf"/>
</dbReference>
<reference evidence="8" key="2">
    <citation type="journal article" date="2023" name="IMA Fungus">
        <title>Comparative genomic study of the Penicillium genus elucidates a diverse pangenome and 15 lateral gene transfer events.</title>
        <authorList>
            <person name="Petersen C."/>
            <person name="Sorensen T."/>
            <person name="Nielsen M.R."/>
            <person name="Sondergaard T.E."/>
            <person name="Sorensen J.L."/>
            <person name="Fitzpatrick D.A."/>
            <person name="Frisvad J.C."/>
            <person name="Nielsen K.L."/>
        </authorList>
    </citation>
    <scope>NUCLEOTIDE SEQUENCE</scope>
    <source>
        <strain evidence="8">IBT 26290</strain>
    </source>
</reference>
<feature type="domain" description="Peptidase S53" evidence="7">
    <location>
        <begin position="31"/>
        <end position="505"/>
    </location>
</feature>
<dbReference type="Gene3D" id="3.40.50.200">
    <property type="entry name" value="Peptidase S8/S53 domain"/>
    <property type="match status" value="1"/>
</dbReference>
<dbReference type="InterPro" id="IPR030400">
    <property type="entry name" value="Sedolisin_dom"/>
</dbReference>
<evidence type="ECO:0000256" key="5">
    <source>
        <dbReference type="ARBA" id="ARBA00023145"/>
    </source>
</evidence>
<dbReference type="RefSeq" id="XP_056543068.1">
    <property type="nucleotide sequence ID" value="XM_056687513.1"/>
</dbReference>
<feature type="active site" description="Charge relay system" evidence="6">
    <location>
        <position position="412"/>
    </location>
</feature>
<keyword evidence="3 6" id="KW-0378">Hydrolase</keyword>
<dbReference type="EMBL" id="JAPQKN010000003">
    <property type="protein sequence ID" value="KAJ5166607.1"/>
    <property type="molecule type" value="Genomic_DNA"/>
</dbReference>
<keyword evidence="4 6" id="KW-0720">Serine protease</keyword>
<dbReference type="AlphaFoldDB" id="A0A9W9I7V8"/>
<dbReference type="SUPFAM" id="SSF52743">
    <property type="entry name" value="Subtilisin-like"/>
    <property type="match status" value="1"/>
</dbReference>
<dbReference type="GeneID" id="81426689"/>
<protein>
    <submittedName>
        <fullName evidence="8">RmlC-like cupin</fullName>
    </submittedName>
</protein>
<evidence type="ECO:0000313" key="8">
    <source>
        <dbReference type="EMBL" id="KAJ5166607.1"/>
    </source>
</evidence>
<dbReference type="Proteomes" id="UP001149163">
    <property type="component" value="Unassembled WGS sequence"/>
</dbReference>
<reference evidence="8" key="1">
    <citation type="submission" date="2022-11" db="EMBL/GenBank/DDBJ databases">
        <authorList>
            <person name="Petersen C."/>
        </authorList>
    </citation>
    <scope>NUCLEOTIDE SEQUENCE</scope>
    <source>
        <strain evidence="8">IBT 26290</strain>
    </source>
</reference>
<dbReference type="OrthoDB" id="10263073at2759"/>
<organism evidence="8 9">
    <name type="scientific">Penicillium canariense</name>
    <dbReference type="NCBI Taxonomy" id="189055"/>
    <lineage>
        <taxon>Eukaryota</taxon>
        <taxon>Fungi</taxon>
        <taxon>Dikarya</taxon>
        <taxon>Ascomycota</taxon>
        <taxon>Pezizomycotina</taxon>
        <taxon>Eurotiomycetes</taxon>
        <taxon>Eurotiomycetidae</taxon>
        <taxon>Eurotiales</taxon>
        <taxon>Aspergillaceae</taxon>
        <taxon>Penicillium</taxon>
    </lineage>
</organism>
<sequence>MSTHKRSLLKAEPYYNSELGSLRAVTADQLPVLKNLSINRLTLTSSAIREPHWLTNANELAYCLRGSVLVNILDTGDVFATFVVEAGQMFHIESGSLHHIENISNDEAEIIICFRHEQPTDFALSASMGAMTDAVLGNIYDHHAANWAQISRTTQPKYIIPLKGPPAIPSTAFYPDPHKFDIEGTIPPVVSDVGSNRTARNQFWSALTNMSMYSLRVEDTGMREAHWHPQTSELGYVAAGSARMTIMDPDGSTDTYLLQQGDMYYVPTASPHQIEVLGSDRIHFLIFFDQPNPKDVGYRTSAMAMSRGTMASTLRVEEKDLPWFPFTVKDPMIVMKRNPVDEIWTVRNVMHCRIYPTIQTYLDHYISPKTQQYYSHYTNFTGRGFPDVAAHSFYPYIEVVKGGEKALSGGTSAAAPIFAGIISLLNDARLRAGKPVLGFLSPFFYSQGYKALNDKVAAGSYGCDGSVDGGLVIPYAHWNATRGWDPVTGLGTPDFQKLKAMVMSI</sequence>
<feature type="active site" description="Charge relay system" evidence="6">
    <location>
        <position position="121"/>
    </location>
</feature>
<evidence type="ECO:0000313" key="9">
    <source>
        <dbReference type="Proteomes" id="UP001149163"/>
    </source>
</evidence>
<dbReference type="PROSITE" id="PS00138">
    <property type="entry name" value="SUBTILASE_SER"/>
    <property type="match status" value="1"/>
</dbReference>
<dbReference type="InterPro" id="IPR006045">
    <property type="entry name" value="Cupin_1"/>
</dbReference>
<evidence type="ECO:0000256" key="6">
    <source>
        <dbReference type="PROSITE-ProRule" id="PRU01032"/>
    </source>
</evidence>
<dbReference type="Pfam" id="PF00190">
    <property type="entry name" value="Cupin_1"/>
    <property type="match status" value="2"/>
</dbReference>
<proteinExistence type="predicted"/>
<feature type="active site" description="Charge relay system" evidence="6">
    <location>
        <position position="117"/>
    </location>
</feature>
<dbReference type="InterPro" id="IPR050819">
    <property type="entry name" value="Tripeptidyl-peptidase_I"/>
</dbReference>
<dbReference type="CDD" id="cd20306">
    <property type="entry name" value="cupin_OxDC-like"/>
    <property type="match status" value="2"/>
</dbReference>
<dbReference type="GO" id="GO:0008240">
    <property type="term" value="F:tripeptidyl-peptidase activity"/>
    <property type="evidence" value="ECO:0007669"/>
    <property type="project" value="TreeGrafter"/>
</dbReference>
<evidence type="ECO:0000256" key="2">
    <source>
        <dbReference type="ARBA" id="ARBA00022729"/>
    </source>
</evidence>
<dbReference type="Gene3D" id="2.60.120.10">
    <property type="entry name" value="Jelly Rolls"/>
    <property type="match status" value="2"/>
</dbReference>
<dbReference type="SUPFAM" id="SSF51182">
    <property type="entry name" value="RmlC-like cupins"/>
    <property type="match status" value="2"/>
</dbReference>
<dbReference type="InterPro" id="IPR011051">
    <property type="entry name" value="RmlC_Cupin_sf"/>
</dbReference>
<dbReference type="SMART" id="SM00835">
    <property type="entry name" value="Cupin_1"/>
    <property type="match status" value="2"/>
</dbReference>
<evidence type="ECO:0000259" key="7">
    <source>
        <dbReference type="PROSITE" id="PS51695"/>
    </source>
</evidence>
<comment type="caution">
    <text evidence="8">The sequence shown here is derived from an EMBL/GenBank/DDBJ whole genome shotgun (WGS) entry which is preliminary data.</text>
</comment>